<proteinExistence type="predicted"/>
<gene>
    <name evidence="1" type="ORF">MUK42_18179</name>
</gene>
<keyword evidence="2" id="KW-1185">Reference proteome</keyword>
<dbReference type="EMBL" id="CP097510">
    <property type="protein sequence ID" value="URE27903.1"/>
    <property type="molecule type" value="Genomic_DNA"/>
</dbReference>
<organism evidence="1 2">
    <name type="scientific">Musa troglodytarum</name>
    <name type="common">fe'i banana</name>
    <dbReference type="NCBI Taxonomy" id="320322"/>
    <lineage>
        <taxon>Eukaryota</taxon>
        <taxon>Viridiplantae</taxon>
        <taxon>Streptophyta</taxon>
        <taxon>Embryophyta</taxon>
        <taxon>Tracheophyta</taxon>
        <taxon>Spermatophyta</taxon>
        <taxon>Magnoliopsida</taxon>
        <taxon>Liliopsida</taxon>
        <taxon>Zingiberales</taxon>
        <taxon>Musaceae</taxon>
        <taxon>Musa</taxon>
    </lineage>
</organism>
<evidence type="ECO:0000313" key="2">
    <source>
        <dbReference type="Proteomes" id="UP001055439"/>
    </source>
</evidence>
<reference evidence="1" key="1">
    <citation type="submission" date="2022-05" db="EMBL/GenBank/DDBJ databases">
        <title>The Musa troglodytarum L. genome provides insights into the mechanism of non-climacteric behaviour and enrichment of carotenoids.</title>
        <authorList>
            <person name="Wang J."/>
        </authorList>
    </citation>
    <scope>NUCLEOTIDE SEQUENCE</scope>
    <source>
        <tissue evidence="1">Leaf</tissue>
    </source>
</reference>
<dbReference type="AlphaFoldDB" id="A0A9E7HDJ4"/>
<name>A0A9E7HDJ4_9LILI</name>
<evidence type="ECO:0000313" key="1">
    <source>
        <dbReference type="EMBL" id="URE27903.1"/>
    </source>
</evidence>
<dbReference type="Proteomes" id="UP001055439">
    <property type="component" value="Chromosome 8"/>
</dbReference>
<protein>
    <submittedName>
        <fullName evidence="1">Uncharacterized protein</fullName>
    </submittedName>
</protein>
<sequence>SYIDAWLISHITNFVYRTNLIEKVIHDNLELLLVTTPFIVMVGLQFKTIVLPQDHITVTINPIQWWSKRRN</sequence>
<accession>A0A9E7HDJ4</accession>
<feature type="non-terminal residue" evidence="1">
    <location>
        <position position="1"/>
    </location>
</feature>